<dbReference type="AlphaFoldDB" id="A0A4Y2NWP1"/>
<dbReference type="Pfam" id="PF13855">
    <property type="entry name" value="LRR_8"/>
    <property type="match status" value="1"/>
</dbReference>
<keyword evidence="4" id="KW-1015">Disulfide bond</keyword>
<dbReference type="SMART" id="SM00082">
    <property type="entry name" value="LRRCT"/>
    <property type="match status" value="1"/>
</dbReference>
<dbReference type="InterPro" id="IPR013783">
    <property type="entry name" value="Ig-like_fold"/>
</dbReference>
<organism evidence="7 8">
    <name type="scientific">Araneus ventricosus</name>
    <name type="common">Orbweaver spider</name>
    <name type="synonym">Epeira ventricosa</name>
    <dbReference type="NCBI Taxonomy" id="182803"/>
    <lineage>
        <taxon>Eukaryota</taxon>
        <taxon>Metazoa</taxon>
        <taxon>Ecdysozoa</taxon>
        <taxon>Arthropoda</taxon>
        <taxon>Chelicerata</taxon>
        <taxon>Arachnida</taxon>
        <taxon>Araneae</taxon>
        <taxon>Araneomorphae</taxon>
        <taxon>Entelegynae</taxon>
        <taxon>Araneoidea</taxon>
        <taxon>Araneidae</taxon>
        <taxon>Araneus</taxon>
    </lineage>
</organism>
<keyword evidence="8" id="KW-1185">Reference proteome</keyword>
<dbReference type="Gene3D" id="2.60.40.10">
    <property type="entry name" value="Immunoglobulins"/>
    <property type="match status" value="1"/>
</dbReference>
<evidence type="ECO:0000259" key="6">
    <source>
        <dbReference type="SMART" id="SM00082"/>
    </source>
</evidence>
<dbReference type="CDD" id="cd00063">
    <property type="entry name" value="FN3"/>
    <property type="match status" value="1"/>
</dbReference>
<dbReference type="EMBL" id="BGPR01010063">
    <property type="protein sequence ID" value="GBN44045.1"/>
    <property type="molecule type" value="Genomic_DNA"/>
</dbReference>
<gene>
    <name evidence="7" type="ORF">AVEN_131243_1</name>
</gene>
<dbReference type="InterPro" id="IPR001611">
    <property type="entry name" value="Leu-rich_rpt"/>
</dbReference>
<reference evidence="7 8" key="1">
    <citation type="journal article" date="2019" name="Sci. Rep.">
        <title>Orb-weaving spider Araneus ventricosus genome elucidates the spidroin gene catalogue.</title>
        <authorList>
            <person name="Kono N."/>
            <person name="Nakamura H."/>
            <person name="Ohtoshi R."/>
            <person name="Moran D.A.P."/>
            <person name="Shinohara A."/>
            <person name="Yoshida Y."/>
            <person name="Fujiwara M."/>
            <person name="Mori M."/>
            <person name="Tomita M."/>
            <person name="Arakawa K."/>
        </authorList>
    </citation>
    <scope>NUCLEOTIDE SEQUENCE [LARGE SCALE GENOMIC DNA]</scope>
</reference>
<feature type="chain" id="PRO_5021462621" description="LRRCT domain-containing protein" evidence="5">
    <location>
        <begin position="20"/>
        <end position="395"/>
    </location>
</feature>
<feature type="non-terminal residue" evidence="7">
    <location>
        <position position="395"/>
    </location>
</feature>
<evidence type="ECO:0000256" key="2">
    <source>
        <dbReference type="ARBA" id="ARBA00022729"/>
    </source>
</evidence>
<keyword evidence="2 5" id="KW-0732">Signal</keyword>
<evidence type="ECO:0000256" key="5">
    <source>
        <dbReference type="SAM" id="SignalP"/>
    </source>
</evidence>
<dbReference type="Proteomes" id="UP000499080">
    <property type="component" value="Unassembled WGS sequence"/>
</dbReference>
<feature type="domain" description="LRRCT" evidence="6">
    <location>
        <begin position="256"/>
        <end position="302"/>
    </location>
</feature>
<dbReference type="PANTHER" id="PTHR24366">
    <property type="entry name" value="IG(IMMUNOGLOBULIN) AND LRR(LEUCINE RICH REPEAT) DOMAINS"/>
    <property type="match status" value="1"/>
</dbReference>
<evidence type="ECO:0000313" key="7">
    <source>
        <dbReference type="EMBL" id="GBN44045.1"/>
    </source>
</evidence>
<name>A0A4Y2NWP1_ARAVE</name>
<dbReference type="InterPro" id="IPR000483">
    <property type="entry name" value="Cys-rich_flank_reg_C"/>
</dbReference>
<evidence type="ECO:0000256" key="3">
    <source>
        <dbReference type="ARBA" id="ARBA00022737"/>
    </source>
</evidence>
<evidence type="ECO:0000256" key="1">
    <source>
        <dbReference type="ARBA" id="ARBA00022614"/>
    </source>
</evidence>
<comment type="caution">
    <text evidence="7">The sequence shown here is derived from an EMBL/GenBank/DDBJ whole genome shotgun (WGS) entry which is preliminary data.</text>
</comment>
<proteinExistence type="predicted"/>
<dbReference type="InterPro" id="IPR003591">
    <property type="entry name" value="Leu-rich_rpt_typical-subtyp"/>
</dbReference>
<dbReference type="Gene3D" id="3.80.10.10">
    <property type="entry name" value="Ribonuclease Inhibitor"/>
    <property type="match status" value="2"/>
</dbReference>
<dbReference type="InterPro" id="IPR036116">
    <property type="entry name" value="FN3_sf"/>
</dbReference>
<feature type="signal peptide" evidence="5">
    <location>
        <begin position="1"/>
        <end position="19"/>
    </location>
</feature>
<dbReference type="PROSITE" id="PS51450">
    <property type="entry name" value="LRR"/>
    <property type="match status" value="1"/>
</dbReference>
<dbReference type="SUPFAM" id="SSF49265">
    <property type="entry name" value="Fibronectin type III"/>
    <property type="match status" value="1"/>
</dbReference>
<accession>A0A4Y2NWP1</accession>
<protein>
    <recommendedName>
        <fullName evidence="6">LRRCT domain-containing protein</fullName>
    </recommendedName>
</protein>
<dbReference type="SMART" id="SM00369">
    <property type="entry name" value="LRR_TYP"/>
    <property type="match status" value="4"/>
</dbReference>
<dbReference type="PANTHER" id="PTHR24366:SF96">
    <property type="entry name" value="LEUCINE RICH REPEAT CONTAINING 53"/>
    <property type="match status" value="1"/>
</dbReference>
<dbReference type="InterPro" id="IPR003961">
    <property type="entry name" value="FN3_dom"/>
</dbReference>
<evidence type="ECO:0000313" key="8">
    <source>
        <dbReference type="Proteomes" id="UP000499080"/>
    </source>
</evidence>
<sequence>MTLPGALLLLWALLPIGAPECVFLRDDQTIRCWNSTLPELTESLHVLTAVVRNRPKALEAEWCNGTGADGHLPILHFDGSAVERIRLRRCSLRTSEEKAFESVALSLKELDLSHNLLEFVPEALRLLVVVEHLDISHNLIAQIQPDGPLSALKRLKELELGHNRIGYTEDEDALPIDGFNAGLHFLGLRANGLQTIPKHLQAMEELLALDLSENAIEQVGQLPRNLHTLDLHANRLRGVPFDALSDSIQSLDLTENPLHCDCALRWMHEWANENEIQIAPCQTPPHLEGRTLDEVPWTTECPDHNATFRYMARGHGDTSDVVYLSNTETSITVAWRTRDTRSGRWTVVYRREEDSPYQMTLSPEGRQTAADLTTQVLQGLQAGTRYVICLAQVSQ</sequence>
<dbReference type="InterPro" id="IPR032675">
    <property type="entry name" value="LRR_dom_sf"/>
</dbReference>
<keyword evidence="3" id="KW-0677">Repeat</keyword>
<dbReference type="SUPFAM" id="SSF52058">
    <property type="entry name" value="L domain-like"/>
    <property type="match status" value="1"/>
</dbReference>
<evidence type="ECO:0000256" key="4">
    <source>
        <dbReference type="ARBA" id="ARBA00023157"/>
    </source>
</evidence>
<dbReference type="OrthoDB" id="1055097at2759"/>
<keyword evidence="1" id="KW-0433">Leucine-rich repeat</keyword>